<dbReference type="AlphaFoldDB" id="A0A9W9NEG3"/>
<name>A0A9W9NEG3_9EURO</name>
<reference evidence="2" key="1">
    <citation type="submission" date="2022-12" db="EMBL/GenBank/DDBJ databases">
        <authorList>
            <person name="Petersen C."/>
        </authorList>
    </citation>
    <scope>NUCLEOTIDE SEQUENCE</scope>
    <source>
        <strain evidence="2">IBT 15544</strain>
    </source>
</reference>
<feature type="compositionally biased region" description="Low complexity" evidence="1">
    <location>
        <begin position="47"/>
        <end position="59"/>
    </location>
</feature>
<dbReference type="GeneID" id="83174874"/>
<sequence>MASVTCRGDLHMAPSADLREPLNLINKIQPEPVVTEILEKCIELNSSREPSSPSSPSSPDMDTPRVKRIDPPNFSPKSSRRASSATNSAQHSRSASRSTARSRPPSRHSSFNSTRRPATTASIVPVPPARTTPHERRESLLALHRESCRLFEEQESTNNVRPTLQRALSTTYPRRRESRTSSDMGYSAPPSPIASSRSSRRDYDHRGSLSSAAASPPFHPRDRANTLPNSTTSQHVHSPSASSIHIPATVMEWTSDTTRRREYEKIDRASRGVRGIWRKVAPRWCHRDSRAPFFEEGKSGREGSVRRFRMDLPDEESDDSERGKPQTQFLDLHKDSDGYTLRRWAYRRSETTPN</sequence>
<gene>
    <name evidence="2" type="ORF">N7498_000511</name>
</gene>
<keyword evidence="3" id="KW-1185">Reference proteome</keyword>
<proteinExistence type="predicted"/>
<feature type="compositionally biased region" description="Polar residues" evidence="1">
    <location>
        <begin position="111"/>
        <end position="122"/>
    </location>
</feature>
<protein>
    <submittedName>
        <fullName evidence="2">Uncharacterized protein</fullName>
    </submittedName>
</protein>
<evidence type="ECO:0000313" key="2">
    <source>
        <dbReference type="EMBL" id="KAJ5218412.1"/>
    </source>
</evidence>
<comment type="caution">
    <text evidence="2">The sequence shown here is derived from an EMBL/GenBank/DDBJ whole genome shotgun (WGS) entry which is preliminary data.</text>
</comment>
<feature type="compositionally biased region" description="Polar residues" evidence="1">
    <location>
        <begin position="156"/>
        <end position="172"/>
    </location>
</feature>
<accession>A0A9W9NEG3</accession>
<dbReference type="OrthoDB" id="5366332at2759"/>
<feature type="region of interest" description="Disordered" evidence="1">
    <location>
        <begin position="1"/>
        <end position="21"/>
    </location>
</feature>
<feature type="region of interest" description="Disordered" evidence="1">
    <location>
        <begin position="44"/>
        <end position="136"/>
    </location>
</feature>
<evidence type="ECO:0000256" key="1">
    <source>
        <dbReference type="SAM" id="MobiDB-lite"/>
    </source>
</evidence>
<feature type="region of interest" description="Disordered" evidence="1">
    <location>
        <begin position="293"/>
        <end position="334"/>
    </location>
</feature>
<feature type="compositionally biased region" description="Polar residues" evidence="1">
    <location>
        <begin position="226"/>
        <end position="243"/>
    </location>
</feature>
<feature type="compositionally biased region" description="Basic and acidic residues" evidence="1">
    <location>
        <begin position="293"/>
        <end position="312"/>
    </location>
</feature>
<feature type="compositionally biased region" description="Low complexity" evidence="1">
    <location>
        <begin position="81"/>
        <end position="110"/>
    </location>
</feature>
<dbReference type="RefSeq" id="XP_058312985.1">
    <property type="nucleotide sequence ID" value="XM_058447574.1"/>
</dbReference>
<dbReference type="EMBL" id="JAPQKR010000004">
    <property type="protein sequence ID" value="KAJ5218412.1"/>
    <property type="molecule type" value="Genomic_DNA"/>
</dbReference>
<reference evidence="2" key="2">
    <citation type="journal article" date="2023" name="IMA Fungus">
        <title>Comparative genomic study of the Penicillium genus elucidates a diverse pangenome and 15 lateral gene transfer events.</title>
        <authorList>
            <person name="Petersen C."/>
            <person name="Sorensen T."/>
            <person name="Nielsen M.R."/>
            <person name="Sondergaard T.E."/>
            <person name="Sorensen J.L."/>
            <person name="Fitzpatrick D.A."/>
            <person name="Frisvad J.C."/>
            <person name="Nielsen K.L."/>
        </authorList>
    </citation>
    <scope>NUCLEOTIDE SEQUENCE</scope>
    <source>
        <strain evidence="2">IBT 15544</strain>
    </source>
</reference>
<feature type="region of interest" description="Disordered" evidence="1">
    <location>
        <begin position="153"/>
        <end position="249"/>
    </location>
</feature>
<dbReference type="Proteomes" id="UP001150904">
    <property type="component" value="Unassembled WGS sequence"/>
</dbReference>
<evidence type="ECO:0000313" key="3">
    <source>
        <dbReference type="Proteomes" id="UP001150904"/>
    </source>
</evidence>
<organism evidence="2 3">
    <name type="scientific">Penicillium cinerascens</name>
    <dbReference type="NCBI Taxonomy" id="70096"/>
    <lineage>
        <taxon>Eukaryota</taxon>
        <taxon>Fungi</taxon>
        <taxon>Dikarya</taxon>
        <taxon>Ascomycota</taxon>
        <taxon>Pezizomycotina</taxon>
        <taxon>Eurotiomycetes</taxon>
        <taxon>Eurotiomycetidae</taxon>
        <taxon>Eurotiales</taxon>
        <taxon>Aspergillaceae</taxon>
        <taxon>Penicillium</taxon>
    </lineage>
</organism>